<dbReference type="InterPro" id="IPR038081">
    <property type="entry name" value="CalX-like_sf"/>
</dbReference>
<keyword evidence="1" id="KW-0732">Signal</keyword>
<feature type="compositionally biased region" description="Polar residues" evidence="4">
    <location>
        <begin position="697"/>
        <end position="706"/>
    </location>
</feature>
<dbReference type="SUPFAM" id="SSF55486">
    <property type="entry name" value="Metalloproteases ('zincins'), catalytic domain"/>
    <property type="match status" value="1"/>
</dbReference>
<evidence type="ECO:0000256" key="2">
    <source>
        <dbReference type="ARBA" id="ARBA00022737"/>
    </source>
</evidence>
<dbReference type="Gene3D" id="2.60.40.2030">
    <property type="match status" value="1"/>
</dbReference>
<dbReference type="RefSeq" id="WP_164043125.1">
    <property type="nucleotide sequence ID" value="NZ_JAAGNZ010000003.1"/>
</dbReference>
<reference evidence="6 7" key="1">
    <citation type="submission" date="2020-02" db="EMBL/GenBank/DDBJ databases">
        <title>Draft genome sequence of two Spirosoma agri KCTC 52727 and Spirosoma terrae KCTC 52035.</title>
        <authorList>
            <person name="Rojas J."/>
            <person name="Ambika Manirajan B."/>
            <person name="Ratering S."/>
            <person name="Suarez C."/>
            <person name="Schnell S."/>
        </authorList>
    </citation>
    <scope>NUCLEOTIDE SEQUENCE [LARGE SCALE GENOMIC DNA]</scope>
    <source>
        <strain evidence="6 7">KCTC 52727</strain>
    </source>
</reference>
<dbReference type="InterPro" id="IPR003644">
    <property type="entry name" value="Calx_beta"/>
</dbReference>
<dbReference type="Proteomes" id="UP000477386">
    <property type="component" value="Unassembled WGS sequence"/>
</dbReference>
<dbReference type="GO" id="GO:0008237">
    <property type="term" value="F:metallopeptidase activity"/>
    <property type="evidence" value="ECO:0007669"/>
    <property type="project" value="InterPro"/>
</dbReference>
<keyword evidence="2" id="KW-0677">Repeat</keyword>
<evidence type="ECO:0000256" key="4">
    <source>
        <dbReference type="SAM" id="MobiDB-lite"/>
    </source>
</evidence>
<dbReference type="GO" id="GO:0007154">
    <property type="term" value="P:cell communication"/>
    <property type="evidence" value="ECO:0007669"/>
    <property type="project" value="InterPro"/>
</dbReference>
<dbReference type="AlphaFoldDB" id="A0A6M0ISK3"/>
<feature type="region of interest" description="Disordered" evidence="4">
    <location>
        <begin position="697"/>
        <end position="720"/>
    </location>
</feature>
<name>A0A6M0ISK3_9BACT</name>
<protein>
    <recommendedName>
        <fullName evidence="5">Calx-beta domain-containing protein</fullName>
    </recommendedName>
</protein>
<evidence type="ECO:0000256" key="3">
    <source>
        <dbReference type="ARBA" id="ARBA00022837"/>
    </source>
</evidence>
<proteinExistence type="predicted"/>
<dbReference type="GO" id="GO:0016020">
    <property type="term" value="C:membrane"/>
    <property type="evidence" value="ECO:0007669"/>
    <property type="project" value="InterPro"/>
</dbReference>
<keyword evidence="3" id="KW-0106">Calcium</keyword>
<dbReference type="Pfam" id="PF13583">
    <property type="entry name" value="Reprolysin_4"/>
    <property type="match status" value="1"/>
</dbReference>
<organism evidence="6 7">
    <name type="scientific">Spirosoma agri</name>
    <dbReference type="NCBI Taxonomy" id="1987381"/>
    <lineage>
        <taxon>Bacteria</taxon>
        <taxon>Pseudomonadati</taxon>
        <taxon>Bacteroidota</taxon>
        <taxon>Cytophagia</taxon>
        <taxon>Cytophagales</taxon>
        <taxon>Cytophagaceae</taxon>
        <taxon>Spirosoma</taxon>
    </lineage>
</organism>
<comment type="caution">
    <text evidence="6">The sequence shown here is derived from an EMBL/GenBank/DDBJ whole genome shotgun (WGS) entry which is preliminary data.</text>
</comment>
<keyword evidence="7" id="KW-1185">Reference proteome</keyword>
<evidence type="ECO:0000313" key="7">
    <source>
        <dbReference type="Proteomes" id="UP000477386"/>
    </source>
</evidence>
<dbReference type="InterPro" id="IPR024079">
    <property type="entry name" value="MetalloPept_cat_dom_sf"/>
</dbReference>
<evidence type="ECO:0000313" key="6">
    <source>
        <dbReference type="EMBL" id="NEU70023.1"/>
    </source>
</evidence>
<dbReference type="EMBL" id="JAAGNZ010000003">
    <property type="protein sequence ID" value="NEU70023.1"/>
    <property type="molecule type" value="Genomic_DNA"/>
</dbReference>
<dbReference type="Pfam" id="PF03160">
    <property type="entry name" value="Calx-beta"/>
    <property type="match status" value="1"/>
</dbReference>
<dbReference type="SUPFAM" id="SSF141072">
    <property type="entry name" value="CalX-like"/>
    <property type="match status" value="1"/>
</dbReference>
<dbReference type="Gene3D" id="3.40.390.10">
    <property type="entry name" value="Collagenase (Catalytic Domain)"/>
    <property type="match status" value="1"/>
</dbReference>
<evidence type="ECO:0000259" key="5">
    <source>
        <dbReference type="Pfam" id="PF03160"/>
    </source>
</evidence>
<gene>
    <name evidence="6" type="ORF">GK091_24295</name>
</gene>
<feature type="domain" description="Calx-beta" evidence="5">
    <location>
        <begin position="733"/>
        <end position="816"/>
    </location>
</feature>
<evidence type="ECO:0000256" key="1">
    <source>
        <dbReference type="ARBA" id="ARBA00022729"/>
    </source>
</evidence>
<accession>A0A6M0ISK3</accession>
<sequence>MRNATNYVRGQLSARPILSALFVWLLFSGGVAFAQDGFFVPLTTAQARLAAPGLEAIEKYGMYQLKTSALRDYLAKAPLENRVTTTPLRLAIPLPDGTTELFVMAESPVLAPAVAAQHPDIKTYTGTGTTHPAYTIRLSLTSSGFDAIVLGVSNGAVYVTKVTGDSGDQRYATYFARDVKKSDPVKPFGNLGKCGTLAPAVDALPGRSAANARAALNNTGTTLRTFRLAVAATKGFTNTKGGKTVDGSFNAVVGYVNRLNAVYRRELSVAFTLVSGTNTIFTDQSDGGYVDGDGGGKALPRNQVVLDDIIKDANYDIGHVLGYGGGSGEGLASLETVCITSRKARAYTGVGDGSFAPVFDDQAFNHEVGHQFGMTHTFNSSLGACTTRESTTSVEPGAGTTIMSYGFTCPASSNNPASNDDYETPKYQPFLNFHTVSYQQAVAYIGTLACFTSTQLNNAVPVISNFPSNVTIPRSTPFSLSATAADADAADKLTYSWEGTNIGLEVPNNTVLANTAKPPFFRSYEPVPNSVRTYPRLEAILDGSNYAKGDKLPSVGVATTHVLTVRDNVGGVTFQGVTVTIDGNSGPFLETTNLSGTHPANSVQTISWNVANTTAPPVNCAAVNILLSTDGGQTFPIVLLADAPNTGTASVRFPDVRTTQARIKIAGSNTIFFDISNANFTIGDPVVLTGAPIVKVSSTDPSASEGGSNGNGRLATPGGRRAATDPGFIQFERSSGQGTLVVNYTIEGTATNGVDFTTLPTSIVFAEGQTVVTEELDPLEDDLVENDETVVITLLDSDSYDPDPDNLTTTVTIKDRVTTSFAITGVTTVGCIPVVGDPNRRSLTFLPQYSGTSGQPISFSVVNEMLPTTAAGPYMLSIYVDNPTITLKATQSGTTGEASFVYNWLAACGTTPPPPGGAFAITGVTTVGCIPVVGDPNRRSLTFLPQYSGTSGQPISFSVVNEMLPTTTAGPYVLSIYVDNPTITLKATQSGTTGEASFVYNWLAACGFKADVQERMAKEIGTQNSMVIRVLGNPITDGRVYIEITGAAGQPLQLHIVNTRGTVVSSHRIEQSGSIERYTFDVGRQPVGTLLLRVATPTQANTITLLKAE</sequence>